<dbReference type="InterPro" id="IPR012340">
    <property type="entry name" value="NA-bd_OB-fold"/>
</dbReference>
<name>A0ABR2VHR8_9PEZI</name>
<feature type="compositionally biased region" description="Basic and acidic residues" evidence="1">
    <location>
        <begin position="253"/>
        <end position="262"/>
    </location>
</feature>
<feature type="region of interest" description="Disordered" evidence="1">
    <location>
        <begin position="215"/>
        <end position="276"/>
    </location>
</feature>
<feature type="compositionally biased region" description="Polar residues" evidence="1">
    <location>
        <begin position="874"/>
        <end position="886"/>
    </location>
</feature>
<feature type="domain" description="Telomeric single stranded DNA binding POT1/Cdc13" evidence="2">
    <location>
        <begin position="1505"/>
        <end position="1640"/>
    </location>
</feature>
<feature type="region of interest" description="Disordered" evidence="1">
    <location>
        <begin position="1098"/>
        <end position="1122"/>
    </location>
</feature>
<feature type="compositionally biased region" description="Basic and acidic residues" evidence="1">
    <location>
        <begin position="666"/>
        <end position="675"/>
    </location>
</feature>
<feature type="compositionally biased region" description="Basic and acidic residues" evidence="1">
    <location>
        <begin position="1303"/>
        <end position="1315"/>
    </location>
</feature>
<accession>A0ABR2VHR8</accession>
<dbReference type="EMBL" id="JARVKF010000001">
    <property type="protein sequence ID" value="KAK9426485.1"/>
    <property type="molecule type" value="Genomic_DNA"/>
</dbReference>
<keyword evidence="4" id="KW-1185">Reference proteome</keyword>
<dbReference type="Proteomes" id="UP001408356">
    <property type="component" value="Unassembled WGS sequence"/>
</dbReference>
<feature type="compositionally biased region" description="Polar residues" evidence="1">
    <location>
        <begin position="1429"/>
        <end position="1441"/>
    </location>
</feature>
<feature type="compositionally biased region" description="Acidic residues" evidence="1">
    <location>
        <begin position="781"/>
        <end position="800"/>
    </location>
</feature>
<gene>
    <name evidence="3" type="ORF">SUNI508_00012</name>
</gene>
<feature type="compositionally biased region" description="Polar residues" evidence="1">
    <location>
        <begin position="521"/>
        <end position="530"/>
    </location>
</feature>
<reference evidence="3 4" key="1">
    <citation type="journal article" date="2024" name="J. Plant Pathol.">
        <title>Sequence and assembly of the genome of Seiridium unicorne, isolate CBS 538.82, causal agent of cypress canker disease.</title>
        <authorList>
            <person name="Scali E."/>
            <person name="Rocca G.D."/>
            <person name="Danti R."/>
            <person name="Garbelotto M."/>
            <person name="Barberini S."/>
            <person name="Baroncelli R."/>
            <person name="Emiliani G."/>
        </authorList>
    </citation>
    <scope>NUCLEOTIDE SEQUENCE [LARGE SCALE GENOMIC DNA]</scope>
    <source>
        <strain evidence="3 4">BM-138-508</strain>
    </source>
</reference>
<feature type="compositionally biased region" description="Basic and acidic residues" evidence="1">
    <location>
        <begin position="888"/>
        <end position="897"/>
    </location>
</feature>
<organism evidence="3 4">
    <name type="scientific">Seiridium unicorne</name>
    <dbReference type="NCBI Taxonomy" id="138068"/>
    <lineage>
        <taxon>Eukaryota</taxon>
        <taxon>Fungi</taxon>
        <taxon>Dikarya</taxon>
        <taxon>Ascomycota</taxon>
        <taxon>Pezizomycotina</taxon>
        <taxon>Sordariomycetes</taxon>
        <taxon>Xylariomycetidae</taxon>
        <taxon>Amphisphaeriales</taxon>
        <taxon>Sporocadaceae</taxon>
        <taxon>Seiridium</taxon>
    </lineage>
</organism>
<feature type="compositionally biased region" description="Low complexity" evidence="1">
    <location>
        <begin position="535"/>
        <end position="545"/>
    </location>
</feature>
<evidence type="ECO:0000313" key="4">
    <source>
        <dbReference type="Proteomes" id="UP001408356"/>
    </source>
</evidence>
<proteinExistence type="predicted"/>
<feature type="compositionally biased region" description="Polar residues" evidence="1">
    <location>
        <begin position="231"/>
        <end position="243"/>
    </location>
</feature>
<dbReference type="Pfam" id="PF02765">
    <property type="entry name" value="POT1"/>
    <property type="match status" value="1"/>
</dbReference>
<comment type="caution">
    <text evidence="3">The sequence shown here is derived from an EMBL/GenBank/DDBJ whole genome shotgun (WGS) entry which is preliminary data.</text>
</comment>
<dbReference type="SMART" id="SM00976">
    <property type="entry name" value="Telo_bind"/>
    <property type="match status" value="1"/>
</dbReference>
<feature type="compositionally biased region" description="Acidic residues" evidence="1">
    <location>
        <begin position="817"/>
        <end position="829"/>
    </location>
</feature>
<feature type="compositionally biased region" description="Acidic residues" evidence="1">
    <location>
        <begin position="561"/>
        <end position="571"/>
    </location>
</feature>
<dbReference type="CDD" id="cd04497">
    <property type="entry name" value="hPOT1_OB1_like"/>
    <property type="match status" value="1"/>
</dbReference>
<feature type="compositionally biased region" description="Polar residues" evidence="1">
    <location>
        <begin position="903"/>
        <end position="912"/>
    </location>
</feature>
<evidence type="ECO:0000313" key="3">
    <source>
        <dbReference type="EMBL" id="KAK9426485.1"/>
    </source>
</evidence>
<sequence>MADDNAEGVRRMSTAVPIAQLTPDTSHSSAVHGIVTIVWPFNKVNNSVAFILAEPEFRLRRAKGQIRVNFVGSSAKAISECGLGSNDKIQLSLEGAELVVNNAKARIPGAESDWQLNFSERLRLQARLGETGETKHIDVDHPANLEPAPATPAAPLQDAEVELPPLDLPSLPNLTAATPIKNTPFTALKDGEFESPAFVKRARISYGSLFEDDIFEEDGGVKGGGRKRTRFSLNPGSWRYTSRSPSPEPPAAEAKESPRGNGERGSSPSRPEMTDGACQTMELDFPEPASQDNALEQFRGAPQAIQQPNAFLNTGGFIDQGHQTYPLVADGWAAPVSESRPPFSNSDLFGSSQPDAPFNSSIGAGLGGDGGHETWVAQQLPSQPLAYPELPFNEPQDAFAPNIEQPFGLSQTNGFGSGQRTTPANPFAQSGPFSTMGAVEGNTRDTLENRDVSHVHSPQPASAYPDPEKDAAFHPFPPHKVPTGSPFAESGVRLAEETVTVPANPFARETSIPSERAAMNAGTSSWTAVNDRTASRSVSRPASSRLGSGDGQTPQSALVIDESDSDEDENEVPMVDAAEANLGDAPVSLPEHAGQALAEAARNPLIEGPPPGHNVTEEDWEEEVHAYANHSPDRYDDEYDEDDEGGDYNTSTYLAPQDDEDDVNDMDLRQQHLEPEFNNDESESGEEGGQFSDEGEFDDDEDEEEYEDESEVDANIPPQPQRQATRPASSAPVVIDLLSDSEDDVPPPRPMPSTMPTSRPQPLHTSALPGSPNYGPGSGEVSEEDEDGEDTDDSTEEEELVLQRTERGQAQQHQLSEEDEFHDQDDEGIDSGSDAQIVEGSPKSESDDGNNDQVEIAIDRVQVPSAQKLENVDHQISSESRSSLPQHITEDHVKRDSDEDMQDVSNEQSQIPTDEGRRDELMKTPLAQDVQCKQADNMETDTLAGAAQGECLQAEVEEPKISLPVLESPPESNLEANMAAPSSPPLTPSLQSQVPGTEEDVAMGETVPVIETSVPDDHLLTPLDTQLRGFQAGETTTMEIDIVETTQRQSPQTQSPIITATTNEPIQSTIVEADTANAEVVPEQRARSHSAVLEPSLAQGNTLDVSQDPISSGPASDLTFESQVGGRDPLQAALREVSQPITQVLESSLRQTNDEMSDAGSFVSQMDEDDALQAALRKEYSGWTYVDTGEPARPEDIPDDYSHYVRPTFMEDQASTFGSDDYGPISSPAKEASSQILGQGEQDQDTSSPRQSPLVDGKEDVSPVDFPVQPEQPGTRGSPPMLGVTSGVHINEAGAVMGSPEWTAKERHEREEPAIRDSPMALRATPVTHQNEAGVTVGSPERAAIERHQHEPEEFIVKSPASSVKPTPTKSKADFETFMGSPEKTAKRRSQVKELEEGLGSDPSLKLARAAIASKVGHRQRGATPEPSRPQTRSKSFQKSPSPDIVDDSVQLAKASLNTPSKAGKAEPQVVASSPASSRVEEEASSLTASKLKLVRHLRDELSDCTTLKVLRQHTGQALEVMAVAMMTPPDPRRAKGGPREYMMSFTITDHSISPSSVVEAQLYRPHKESLPQVKMGDVVLLRSFTVVSLKGKGYGLRTNEGSSWAVFDKEDEPAQIKGPPVEYGVAETTFAAYLREWYGLLDEKAKQKLEKANQKMVEAGRAK</sequence>
<feature type="compositionally biased region" description="Acidic residues" evidence="1">
    <location>
        <begin position="677"/>
        <end position="686"/>
    </location>
</feature>
<dbReference type="SUPFAM" id="SSF50249">
    <property type="entry name" value="Nucleic acid-binding proteins"/>
    <property type="match status" value="1"/>
</dbReference>
<evidence type="ECO:0000259" key="2">
    <source>
        <dbReference type="SMART" id="SM00976"/>
    </source>
</evidence>
<protein>
    <recommendedName>
        <fullName evidence="2">Telomeric single stranded DNA binding POT1/Cdc13 domain-containing protein</fullName>
    </recommendedName>
</protein>
<feature type="region of interest" description="Disordered" evidence="1">
    <location>
        <begin position="1214"/>
        <end position="1337"/>
    </location>
</feature>
<feature type="region of interest" description="Disordered" evidence="1">
    <location>
        <begin position="965"/>
        <end position="999"/>
    </location>
</feature>
<feature type="compositionally biased region" description="Polar residues" evidence="1">
    <location>
        <begin position="1360"/>
        <end position="1370"/>
    </location>
</feature>
<feature type="region of interest" description="Disordered" evidence="1">
    <location>
        <begin position="448"/>
        <end position="934"/>
    </location>
</feature>
<evidence type="ECO:0000256" key="1">
    <source>
        <dbReference type="SAM" id="MobiDB-lite"/>
    </source>
</evidence>
<feature type="compositionally biased region" description="Acidic residues" evidence="1">
    <location>
        <begin position="635"/>
        <end position="646"/>
    </location>
</feature>
<feature type="compositionally biased region" description="Acidic residues" evidence="1">
    <location>
        <begin position="693"/>
        <end position="712"/>
    </location>
</feature>
<dbReference type="Gene3D" id="2.40.50.140">
    <property type="entry name" value="Nucleic acid-binding proteins"/>
    <property type="match status" value="1"/>
</dbReference>
<dbReference type="InterPro" id="IPR011564">
    <property type="entry name" value="Telomer_end-bd_POT1/Cdc13"/>
</dbReference>
<feature type="region of interest" description="Disordered" evidence="1">
    <location>
        <begin position="1350"/>
        <end position="1488"/>
    </location>
</feature>